<gene>
    <name evidence="10" type="ORF">ABUW04_21295</name>
</gene>
<accession>A0ABV6XR92</accession>
<evidence type="ECO:0000256" key="4">
    <source>
        <dbReference type="ARBA" id="ARBA00022692"/>
    </source>
</evidence>
<dbReference type="InterPro" id="IPR032816">
    <property type="entry name" value="VTT_dom"/>
</dbReference>
<feature type="transmembrane region" description="Helical" evidence="7">
    <location>
        <begin position="174"/>
        <end position="195"/>
    </location>
</feature>
<dbReference type="PANTHER" id="PTHR30353:SF15">
    <property type="entry name" value="INNER MEMBRANE PROTEIN YABI"/>
    <property type="match status" value="1"/>
</dbReference>
<protein>
    <submittedName>
        <fullName evidence="10">DedA family protein</fullName>
    </submittedName>
</protein>
<keyword evidence="3 7" id="KW-1003">Cell membrane</keyword>
<evidence type="ECO:0000259" key="9">
    <source>
        <dbReference type="Pfam" id="PF09335"/>
    </source>
</evidence>
<proteinExistence type="inferred from homology"/>
<name>A0ABV6XR92_9ACTN</name>
<feature type="transmembrane region" description="Helical" evidence="7">
    <location>
        <begin position="15"/>
        <end position="36"/>
    </location>
</feature>
<evidence type="ECO:0000256" key="5">
    <source>
        <dbReference type="ARBA" id="ARBA00022989"/>
    </source>
</evidence>
<evidence type="ECO:0000256" key="1">
    <source>
        <dbReference type="ARBA" id="ARBA00004651"/>
    </source>
</evidence>
<feature type="domain" description="VTT" evidence="9">
    <location>
        <begin position="36"/>
        <end position="161"/>
    </location>
</feature>
<evidence type="ECO:0000256" key="3">
    <source>
        <dbReference type="ARBA" id="ARBA00022475"/>
    </source>
</evidence>
<comment type="subcellular location">
    <subcellularLocation>
        <location evidence="1 7">Cell membrane</location>
        <topology evidence="1 7">Multi-pass membrane protein</topology>
    </subcellularLocation>
</comment>
<feature type="region of interest" description="Disordered" evidence="8">
    <location>
        <begin position="225"/>
        <end position="251"/>
    </location>
</feature>
<dbReference type="PANTHER" id="PTHR30353">
    <property type="entry name" value="INNER MEMBRANE PROTEIN DEDA-RELATED"/>
    <property type="match status" value="1"/>
</dbReference>
<comment type="caution">
    <text evidence="10">The sequence shown here is derived from an EMBL/GenBank/DDBJ whole genome shotgun (WGS) entry which is preliminary data.</text>
</comment>
<feature type="transmembrane region" description="Helical" evidence="7">
    <location>
        <begin position="57"/>
        <end position="76"/>
    </location>
</feature>
<dbReference type="Pfam" id="PF09335">
    <property type="entry name" value="VTT_dom"/>
    <property type="match status" value="1"/>
</dbReference>
<organism evidence="10 11">
    <name type="scientific">Streptacidiphilus jeojiensis</name>
    <dbReference type="NCBI Taxonomy" id="3229225"/>
    <lineage>
        <taxon>Bacteria</taxon>
        <taxon>Bacillati</taxon>
        <taxon>Actinomycetota</taxon>
        <taxon>Actinomycetes</taxon>
        <taxon>Kitasatosporales</taxon>
        <taxon>Streptomycetaceae</taxon>
        <taxon>Streptacidiphilus</taxon>
    </lineage>
</organism>
<comment type="similarity">
    <text evidence="2 7">Belongs to the DedA family.</text>
</comment>
<dbReference type="InterPro" id="IPR032818">
    <property type="entry name" value="DedA-like"/>
</dbReference>
<evidence type="ECO:0000313" key="11">
    <source>
        <dbReference type="Proteomes" id="UP001592581"/>
    </source>
</evidence>
<evidence type="ECO:0000313" key="10">
    <source>
        <dbReference type="EMBL" id="MFC1440798.1"/>
    </source>
</evidence>
<evidence type="ECO:0000256" key="2">
    <source>
        <dbReference type="ARBA" id="ARBA00010792"/>
    </source>
</evidence>
<feature type="compositionally biased region" description="Acidic residues" evidence="8">
    <location>
        <begin position="240"/>
        <end position="251"/>
    </location>
</feature>
<keyword evidence="5 7" id="KW-1133">Transmembrane helix</keyword>
<evidence type="ECO:0000256" key="7">
    <source>
        <dbReference type="RuleBase" id="RU367016"/>
    </source>
</evidence>
<keyword evidence="11" id="KW-1185">Reference proteome</keyword>
<feature type="transmembrane region" description="Helical" evidence="7">
    <location>
        <begin position="143"/>
        <end position="168"/>
    </location>
</feature>
<evidence type="ECO:0000256" key="6">
    <source>
        <dbReference type="ARBA" id="ARBA00023136"/>
    </source>
</evidence>
<dbReference type="Proteomes" id="UP001592581">
    <property type="component" value="Unassembled WGS sequence"/>
</dbReference>
<sequence length="251" mass="25980">MQAITDWLQHLSGPLVYLVVAALVFTEDALFFGFVLPGETAVVIGGVIASAHNGVNLPALMAVVVLAAVVGDSVGYEVGRRFGPALLSTRLAVRYQDRIERSRTFMREKGPAAVFLGRFVALFRAMVPALAGLSQLPYRRFLLFNAAGGLIWGVGYTLLGYLAGAAYARTAHTVGTVAAGVVGGIVLIALCVWLWRRHHRAPETEAAAAEAAAAEAAAAEAAAAEAADGADAAEAKGAADTEDAADADSDS</sequence>
<feature type="transmembrane region" description="Helical" evidence="7">
    <location>
        <begin position="112"/>
        <end position="131"/>
    </location>
</feature>
<keyword evidence="6 7" id="KW-0472">Membrane</keyword>
<dbReference type="RefSeq" id="WP_380566235.1">
    <property type="nucleotide sequence ID" value="NZ_JBEUKS010000007.1"/>
</dbReference>
<reference evidence="10 11" key="1">
    <citation type="submission" date="2024-06" db="EMBL/GenBank/DDBJ databases">
        <authorList>
            <person name="Lee S.D."/>
        </authorList>
    </citation>
    <scope>NUCLEOTIDE SEQUENCE [LARGE SCALE GENOMIC DNA]</scope>
    <source>
        <strain evidence="10 11">N1-10</strain>
    </source>
</reference>
<dbReference type="EMBL" id="JBEUKS010000007">
    <property type="protein sequence ID" value="MFC1440798.1"/>
    <property type="molecule type" value="Genomic_DNA"/>
</dbReference>
<evidence type="ECO:0000256" key="8">
    <source>
        <dbReference type="SAM" id="MobiDB-lite"/>
    </source>
</evidence>
<keyword evidence="4 7" id="KW-0812">Transmembrane</keyword>